<evidence type="ECO:0000256" key="7">
    <source>
        <dbReference type="ARBA" id="ARBA00022884"/>
    </source>
</evidence>
<dbReference type="InterPro" id="IPR041588">
    <property type="entry name" value="Integrase_H2C2"/>
</dbReference>
<dbReference type="EMBL" id="LSMT01000071">
    <property type="protein sequence ID" value="PFX29107.1"/>
    <property type="molecule type" value="Genomic_DNA"/>
</dbReference>
<dbReference type="PROSITE" id="PS50878">
    <property type="entry name" value="RT_POL"/>
    <property type="match status" value="1"/>
</dbReference>
<dbReference type="InterPro" id="IPR036397">
    <property type="entry name" value="RNaseH_sf"/>
</dbReference>
<keyword evidence="9" id="KW-0695">RNA-directed DNA polymerase</keyword>
<evidence type="ECO:0000259" key="11">
    <source>
        <dbReference type="PROSITE" id="PS50175"/>
    </source>
</evidence>
<keyword evidence="1" id="KW-0808">Transferase</keyword>
<evidence type="ECO:0000256" key="2">
    <source>
        <dbReference type="ARBA" id="ARBA00022695"/>
    </source>
</evidence>
<evidence type="ECO:0000259" key="13">
    <source>
        <dbReference type="PROSITE" id="PS50994"/>
    </source>
</evidence>
<accession>A0A2B4SKP9</accession>
<comment type="caution">
    <text evidence="14">The sequence shown here is derived from an EMBL/GenBank/DDBJ whole genome shotgun (WGS) entry which is preliminary data.</text>
</comment>
<dbReference type="STRING" id="50429.A0A2B4SKP9"/>
<dbReference type="Gene3D" id="3.30.70.270">
    <property type="match status" value="1"/>
</dbReference>
<dbReference type="InterPro" id="IPR041577">
    <property type="entry name" value="RT_RNaseH_2"/>
</dbReference>
<dbReference type="PROSITE" id="PS50994">
    <property type="entry name" value="INTEGRASE"/>
    <property type="match status" value="1"/>
</dbReference>
<feature type="domain" description="Integrase catalytic" evidence="13">
    <location>
        <begin position="515"/>
        <end position="675"/>
    </location>
</feature>
<dbReference type="Pfam" id="PF00665">
    <property type="entry name" value="rve"/>
    <property type="match status" value="1"/>
</dbReference>
<dbReference type="GO" id="GO:0006508">
    <property type="term" value="P:proteolysis"/>
    <property type="evidence" value="ECO:0007669"/>
    <property type="project" value="InterPro"/>
</dbReference>
<keyword evidence="5" id="KW-0378">Hydrolase</keyword>
<reference evidence="15" key="1">
    <citation type="journal article" date="2017" name="bioRxiv">
        <title>Comparative analysis of the genomes of Stylophora pistillata and Acropora digitifera provides evidence for extensive differences between species of corals.</title>
        <authorList>
            <person name="Voolstra C.R."/>
            <person name="Li Y."/>
            <person name="Liew Y.J."/>
            <person name="Baumgarten S."/>
            <person name="Zoccola D."/>
            <person name="Flot J.-F."/>
            <person name="Tambutte S."/>
            <person name="Allemand D."/>
            <person name="Aranda M."/>
        </authorList>
    </citation>
    <scope>NUCLEOTIDE SEQUENCE [LARGE SCALE GENOMIC DNA]</scope>
</reference>
<feature type="compositionally biased region" description="Basic and acidic residues" evidence="10">
    <location>
        <begin position="636"/>
        <end position="650"/>
    </location>
</feature>
<evidence type="ECO:0000256" key="3">
    <source>
        <dbReference type="ARBA" id="ARBA00022722"/>
    </source>
</evidence>
<dbReference type="InterPro" id="IPR001969">
    <property type="entry name" value="Aspartic_peptidase_AS"/>
</dbReference>
<dbReference type="CDD" id="cd00303">
    <property type="entry name" value="retropepsin_like"/>
    <property type="match status" value="1"/>
</dbReference>
<dbReference type="Gene3D" id="3.30.420.10">
    <property type="entry name" value="Ribonuclease H-like superfamily/Ribonuclease H"/>
    <property type="match status" value="1"/>
</dbReference>
<evidence type="ECO:0000256" key="10">
    <source>
        <dbReference type="SAM" id="MobiDB-lite"/>
    </source>
</evidence>
<feature type="domain" description="Peptidase A2" evidence="11">
    <location>
        <begin position="1"/>
        <end position="81"/>
    </location>
</feature>
<dbReference type="Gene3D" id="2.40.70.10">
    <property type="entry name" value="Acid Proteases"/>
    <property type="match status" value="1"/>
</dbReference>
<evidence type="ECO:0000259" key="12">
    <source>
        <dbReference type="PROSITE" id="PS50878"/>
    </source>
</evidence>
<dbReference type="PROSITE" id="PS00141">
    <property type="entry name" value="ASP_PROTEASE"/>
    <property type="match status" value="1"/>
</dbReference>
<keyword evidence="6" id="KW-0460">Magnesium</keyword>
<keyword evidence="7" id="KW-0694">RNA-binding</keyword>
<evidence type="ECO:0000313" key="14">
    <source>
        <dbReference type="EMBL" id="PFX29107.1"/>
    </source>
</evidence>
<feature type="compositionally biased region" description="Basic and acidic residues" evidence="10">
    <location>
        <begin position="657"/>
        <end position="675"/>
    </location>
</feature>
<dbReference type="Pfam" id="PF17921">
    <property type="entry name" value="Integrase_H2C2"/>
    <property type="match status" value="1"/>
</dbReference>
<sequence>MLIDSGASTNVIDKGTWEELKSQKIECKSYRCKKKLYGYGSSVPLKVIGCFEARVVVGDKVCEAEFVVIDGTKQPLLGRGRAIKLGVLQIGSSINSVSSDIVEEFKDCFRGVGKLKGYQLKLHIKENVAPVVQPLRRPPFNLRDKIEKTSDELENMDIIEKVNSPSQSVSPVVVVAKPNGEVRLCVDMRQANCAVERERYPIPTIDEVLQDMNNKKVFSKLDLRWGYHQIELSKESREITTFLTHKGLCRYKRLMFGISAAPDKYQQVIQQTLQGIEGVHNVSDDIIVHGATHDQHDERLRKVMMPVRECGLTLNLEKCQFSMKPLRRLTKKDVVFQWRSEQAAAFQKLKKELTREEVLGYYDKDAETRFITDASPVGLGAVLAQKHPDSHPKAMTTREVEEHSYRDAELSEVRRCIREGVWNNKECVKYIPVKDELCAIGKVVLRGTRIVIPQTLRQQVLAIAHEGHVGIVATKLRLRTKVWWPGIDKDAEQYVSSSHGCQLVGQATPPEPLIPTELPLGKCQDLYLDLLGPMPTGEYLLVVIDYYSRYYEVEILMSVTASQIISRLETIFAVHGLPVTTTSDNGPQFRSEEFEHFLVDNGILQGKVTPQWVQANGESPEKVQYQRNVTEVKKFTPRDEQCVDSDHQFELQEDNELEQRPQRDRHPPDRYGEWE</sequence>
<feature type="region of interest" description="Disordered" evidence="10">
    <location>
        <begin position="636"/>
        <end position="675"/>
    </location>
</feature>
<evidence type="ECO:0000256" key="9">
    <source>
        <dbReference type="ARBA" id="ARBA00022918"/>
    </source>
</evidence>
<name>A0A2B4SKP9_STYPI</name>
<dbReference type="InterPro" id="IPR050951">
    <property type="entry name" value="Retrovirus_Pol_polyprotein"/>
</dbReference>
<dbReference type="Pfam" id="PF00078">
    <property type="entry name" value="RVT_1"/>
    <property type="match status" value="1"/>
</dbReference>
<dbReference type="GO" id="GO:0003723">
    <property type="term" value="F:RNA binding"/>
    <property type="evidence" value="ECO:0007669"/>
    <property type="project" value="UniProtKB-KW"/>
</dbReference>
<dbReference type="Pfam" id="PF17919">
    <property type="entry name" value="RT_RNaseH_2"/>
    <property type="match status" value="1"/>
</dbReference>
<dbReference type="OrthoDB" id="10060843at2759"/>
<dbReference type="Proteomes" id="UP000225706">
    <property type="component" value="Unassembled WGS sequence"/>
</dbReference>
<keyword evidence="2" id="KW-0548">Nucleotidyltransferase</keyword>
<keyword evidence="3" id="KW-0540">Nuclease</keyword>
<keyword evidence="8" id="KW-0229">DNA integration</keyword>
<evidence type="ECO:0000256" key="8">
    <source>
        <dbReference type="ARBA" id="ARBA00022908"/>
    </source>
</evidence>
<proteinExistence type="predicted"/>
<dbReference type="PANTHER" id="PTHR37984:SF11">
    <property type="entry name" value="INTEGRASE CATALYTIC DOMAIN-CONTAINING PROTEIN"/>
    <property type="match status" value="1"/>
</dbReference>
<dbReference type="InterPro" id="IPR001995">
    <property type="entry name" value="Peptidase_A2_cat"/>
</dbReference>
<dbReference type="InterPro" id="IPR000477">
    <property type="entry name" value="RT_dom"/>
</dbReference>
<evidence type="ECO:0000256" key="1">
    <source>
        <dbReference type="ARBA" id="ARBA00022679"/>
    </source>
</evidence>
<dbReference type="GO" id="GO:0003964">
    <property type="term" value="F:RNA-directed DNA polymerase activity"/>
    <property type="evidence" value="ECO:0007669"/>
    <property type="project" value="UniProtKB-KW"/>
</dbReference>
<dbReference type="InterPro" id="IPR043128">
    <property type="entry name" value="Rev_trsase/Diguanyl_cyclase"/>
</dbReference>
<dbReference type="GO" id="GO:0004519">
    <property type="term" value="F:endonuclease activity"/>
    <property type="evidence" value="ECO:0007669"/>
    <property type="project" value="UniProtKB-KW"/>
</dbReference>
<keyword evidence="15" id="KW-1185">Reference proteome</keyword>
<dbReference type="Gene3D" id="1.10.340.70">
    <property type="match status" value="1"/>
</dbReference>
<evidence type="ECO:0000256" key="4">
    <source>
        <dbReference type="ARBA" id="ARBA00022759"/>
    </source>
</evidence>
<dbReference type="SUPFAM" id="SSF53098">
    <property type="entry name" value="Ribonuclease H-like"/>
    <property type="match status" value="1"/>
</dbReference>
<evidence type="ECO:0000256" key="6">
    <source>
        <dbReference type="ARBA" id="ARBA00022842"/>
    </source>
</evidence>
<gene>
    <name evidence="14" type="primary">K02A2.6</name>
    <name evidence="14" type="ORF">AWC38_SpisGene6174</name>
</gene>
<dbReference type="AlphaFoldDB" id="A0A2B4SKP9"/>
<evidence type="ECO:0000313" key="15">
    <source>
        <dbReference type="Proteomes" id="UP000225706"/>
    </source>
</evidence>
<dbReference type="PANTHER" id="PTHR37984">
    <property type="entry name" value="PROTEIN CBG26694"/>
    <property type="match status" value="1"/>
</dbReference>
<dbReference type="InterPro" id="IPR001584">
    <property type="entry name" value="Integrase_cat-core"/>
</dbReference>
<dbReference type="InterPro" id="IPR043502">
    <property type="entry name" value="DNA/RNA_pol_sf"/>
</dbReference>
<dbReference type="SUPFAM" id="SSF56672">
    <property type="entry name" value="DNA/RNA polymerases"/>
    <property type="match status" value="1"/>
</dbReference>
<protein>
    <submittedName>
        <fullName evidence="14">Uncharacterized protein K02A2.6</fullName>
    </submittedName>
</protein>
<dbReference type="Gene3D" id="3.10.10.10">
    <property type="entry name" value="HIV Type 1 Reverse Transcriptase, subunit A, domain 1"/>
    <property type="match status" value="1"/>
</dbReference>
<dbReference type="GO" id="GO:0004190">
    <property type="term" value="F:aspartic-type endopeptidase activity"/>
    <property type="evidence" value="ECO:0007669"/>
    <property type="project" value="InterPro"/>
</dbReference>
<evidence type="ECO:0000256" key="5">
    <source>
        <dbReference type="ARBA" id="ARBA00022801"/>
    </source>
</evidence>
<dbReference type="PROSITE" id="PS50175">
    <property type="entry name" value="ASP_PROT_RETROV"/>
    <property type="match status" value="1"/>
</dbReference>
<dbReference type="SUPFAM" id="SSF50630">
    <property type="entry name" value="Acid proteases"/>
    <property type="match status" value="1"/>
</dbReference>
<organism evidence="14 15">
    <name type="scientific">Stylophora pistillata</name>
    <name type="common">Smooth cauliflower coral</name>
    <dbReference type="NCBI Taxonomy" id="50429"/>
    <lineage>
        <taxon>Eukaryota</taxon>
        <taxon>Metazoa</taxon>
        <taxon>Cnidaria</taxon>
        <taxon>Anthozoa</taxon>
        <taxon>Hexacorallia</taxon>
        <taxon>Scleractinia</taxon>
        <taxon>Astrocoeniina</taxon>
        <taxon>Pocilloporidae</taxon>
        <taxon>Stylophora</taxon>
    </lineage>
</organism>
<dbReference type="InterPro" id="IPR012337">
    <property type="entry name" value="RNaseH-like_sf"/>
</dbReference>
<feature type="domain" description="Reverse transcriptase" evidence="12">
    <location>
        <begin position="156"/>
        <end position="343"/>
    </location>
</feature>
<dbReference type="FunFam" id="1.10.340.70:FF:000003">
    <property type="entry name" value="Protein CBG25708"/>
    <property type="match status" value="1"/>
</dbReference>
<dbReference type="InterPro" id="IPR021109">
    <property type="entry name" value="Peptidase_aspartic_dom_sf"/>
</dbReference>
<dbReference type="CDD" id="cd01647">
    <property type="entry name" value="RT_LTR"/>
    <property type="match status" value="1"/>
</dbReference>
<keyword evidence="4" id="KW-0255">Endonuclease</keyword>
<dbReference type="GO" id="GO:0015074">
    <property type="term" value="P:DNA integration"/>
    <property type="evidence" value="ECO:0007669"/>
    <property type="project" value="UniProtKB-KW"/>
</dbReference>